<reference evidence="1 2" key="1">
    <citation type="submission" date="2024-01" db="EMBL/GenBank/DDBJ databases">
        <title>Genomic insights into the taxonomy and metabolism of the cyanobacterium Pannus brasiliensis CCIBt3594.</title>
        <authorList>
            <person name="Machado M."/>
            <person name="Botero N.B."/>
            <person name="Andreote A.P.D."/>
            <person name="Feitosa A.M.T."/>
            <person name="Popin R."/>
            <person name="Sivonen K."/>
            <person name="Fiore M.F."/>
        </authorList>
    </citation>
    <scope>NUCLEOTIDE SEQUENCE [LARGE SCALE GENOMIC DNA]</scope>
    <source>
        <strain evidence="1 2">CCIBt3594</strain>
    </source>
</reference>
<dbReference type="Proteomes" id="UP001328733">
    <property type="component" value="Unassembled WGS sequence"/>
</dbReference>
<dbReference type="RefSeq" id="WP_332866082.1">
    <property type="nucleotide sequence ID" value="NZ_JBAFSM010000031.1"/>
</dbReference>
<dbReference type="AlphaFoldDB" id="A0AAW9QP02"/>
<keyword evidence="2" id="KW-1185">Reference proteome</keyword>
<organism evidence="1 2">
    <name type="scientific">Pannus brasiliensis CCIBt3594</name>
    <dbReference type="NCBI Taxonomy" id="1427578"/>
    <lineage>
        <taxon>Bacteria</taxon>
        <taxon>Bacillati</taxon>
        <taxon>Cyanobacteriota</taxon>
        <taxon>Cyanophyceae</taxon>
        <taxon>Oscillatoriophycideae</taxon>
        <taxon>Chroococcales</taxon>
        <taxon>Microcystaceae</taxon>
        <taxon>Pannus</taxon>
    </lineage>
</organism>
<comment type="caution">
    <text evidence="1">The sequence shown here is derived from an EMBL/GenBank/DDBJ whole genome shotgun (WGS) entry which is preliminary data.</text>
</comment>
<sequence>MAESFNLQFQNLTNRELIDLALESLGDDREAIRHAALVEHCNRTKESPEALHAPAKNL</sequence>
<gene>
    <name evidence="1" type="ORF">V0288_15845</name>
</gene>
<dbReference type="EMBL" id="JBAFSM010000031">
    <property type="protein sequence ID" value="MEG3438605.1"/>
    <property type="molecule type" value="Genomic_DNA"/>
</dbReference>
<evidence type="ECO:0000313" key="2">
    <source>
        <dbReference type="Proteomes" id="UP001328733"/>
    </source>
</evidence>
<accession>A0AAW9QP02</accession>
<proteinExistence type="predicted"/>
<name>A0AAW9QP02_9CHRO</name>
<protein>
    <submittedName>
        <fullName evidence="1">Uncharacterized protein</fullName>
    </submittedName>
</protein>
<evidence type="ECO:0000313" key="1">
    <source>
        <dbReference type="EMBL" id="MEG3438605.1"/>
    </source>
</evidence>